<keyword evidence="3" id="KW-1185">Reference proteome</keyword>
<reference evidence="2 3" key="1">
    <citation type="submission" date="2024-02" db="EMBL/GenBank/DDBJ databases">
        <title>Distribution and functional of Brevundimonas-related endobacteria within Verticillium dahliae.</title>
        <authorList>
            <person name="Zeng H."/>
        </authorList>
    </citation>
    <scope>NUCLEOTIDE SEQUENCE [LARGE SCALE GENOMIC DNA]</scope>
    <source>
        <strain evidence="2 3">TRM 44200</strain>
    </source>
</reference>
<gene>
    <name evidence="2" type="ORF">V8J38_11210</name>
</gene>
<feature type="region of interest" description="Disordered" evidence="1">
    <location>
        <begin position="54"/>
        <end position="99"/>
    </location>
</feature>
<sequence length="99" mass="10907">MSALLDQLKLVAALLAIAALLYAAFRLFGLKGMLSAIAGLGLLLIYRKGRNDGSTHQIEKERTDADSAVRESVQARHDAARRDADPERLRDDDGFKRRA</sequence>
<proteinExistence type="predicted"/>
<protein>
    <recommendedName>
        <fullName evidence="4">DUF2339 domain-containing protein</fullName>
    </recommendedName>
</protein>
<organism evidence="2 3">
    <name type="scientific">Brevundimonas olei</name>
    <dbReference type="NCBI Taxonomy" id="657642"/>
    <lineage>
        <taxon>Bacteria</taxon>
        <taxon>Pseudomonadati</taxon>
        <taxon>Pseudomonadota</taxon>
        <taxon>Alphaproteobacteria</taxon>
        <taxon>Caulobacterales</taxon>
        <taxon>Caulobacteraceae</taxon>
        <taxon>Brevundimonas</taxon>
    </lineage>
</organism>
<evidence type="ECO:0000313" key="2">
    <source>
        <dbReference type="EMBL" id="WWT53822.1"/>
    </source>
</evidence>
<evidence type="ECO:0008006" key="4">
    <source>
        <dbReference type="Google" id="ProtNLM"/>
    </source>
</evidence>
<dbReference type="EMBL" id="CP146369">
    <property type="protein sequence ID" value="WWT53822.1"/>
    <property type="molecule type" value="Genomic_DNA"/>
</dbReference>
<evidence type="ECO:0000313" key="3">
    <source>
        <dbReference type="Proteomes" id="UP001363460"/>
    </source>
</evidence>
<dbReference type="Proteomes" id="UP001363460">
    <property type="component" value="Chromosome"/>
</dbReference>
<dbReference type="RefSeq" id="WP_338575733.1">
    <property type="nucleotide sequence ID" value="NZ_CP146369.1"/>
</dbReference>
<name>A0ABZ2I859_9CAUL</name>
<accession>A0ABZ2I859</accession>
<evidence type="ECO:0000256" key="1">
    <source>
        <dbReference type="SAM" id="MobiDB-lite"/>
    </source>
</evidence>